<protein>
    <recommendedName>
        <fullName evidence="4">Solute-binding protein family 3/N-terminal domain-containing protein</fullName>
    </recommendedName>
</protein>
<keyword evidence="3" id="KW-1133">Transmembrane helix</keyword>
<evidence type="ECO:0000256" key="2">
    <source>
        <dbReference type="ARBA" id="ARBA00022729"/>
    </source>
</evidence>
<keyword evidence="3" id="KW-0472">Membrane</keyword>
<proteinExistence type="inferred from homology"/>
<dbReference type="SMART" id="SM00062">
    <property type="entry name" value="PBPb"/>
    <property type="match status" value="1"/>
</dbReference>
<dbReference type="Pfam" id="PF00497">
    <property type="entry name" value="SBP_bac_3"/>
    <property type="match status" value="1"/>
</dbReference>
<dbReference type="RefSeq" id="WP_094785664.1">
    <property type="nucleotide sequence ID" value="NZ_NDXW01000001.1"/>
</dbReference>
<evidence type="ECO:0000313" key="5">
    <source>
        <dbReference type="EMBL" id="RDH42112.1"/>
    </source>
</evidence>
<sequence length="265" mass="30435">MQSRYLRKLRSLSSKLLIGFIINTFGCALFNTNLQAFEMVQIGFGQDKPPYVINEESGLEIDLVKAAFATQNTEVVIRLFPRKTLYQQVKKRLDGASSLTTKANDGLFYSTPYLVFFNVLVTKTENHIIANNVADLAGLRISSWQGASHLLGPELQNLIHQNHQIPTTYHEVNAQTQQISMLLTNRADALIIDRNIFRWYWLKLPDTDKFEYNIHQIFPRTSVYQAAFRTEELRDRFNAGLIAIRNNGTYDAIWQSYFDGETSTK</sequence>
<keyword evidence="2" id="KW-0732">Signal</keyword>
<feature type="transmembrane region" description="Helical" evidence="3">
    <location>
        <begin position="12"/>
        <end position="31"/>
    </location>
</feature>
<dbReference type="EMBL" id="NDXW01000001">
    <property type="protein sequence ID" value="RDH42112.1"/>
    <property type="molecule type" value="Genomic_DNA"/>
</dbReference>
<dbReference type="Gene3D" id="3.40.190.10">
    <property type="entry name" value="Periplasmic binding protein-like II"/>
    <property type="match status" value="2"/>
</dbReference>
<dbReference type="SUPFAM" id="SSF53850">
    <property type="entry name" value="Periplasmic binding protein-like II"/>
    <property type="match status" value="1"/>
</dbReference>
<evidence type="ECO:0000256" key="3">
    <source>
        <dbReference type="SAM" id="Phobius"/>
    </source>
</evidence>
<evidence type="ECO:0000313" key="6">
    <source>
        <dbReference type="Proteomes" id="UP000257039"/>
    </source>
</evidence>
<dbReference type="PANTHER" id="PTHR35936:SF6">
    <property type="entry name" value="AMINO ACID ABC TRANSPORTER SUBSTRATE-BINDING PAAT FAMILY PROTEIN"/>
    <property type="match status" value="1"/>
</dbReference>
<gene>
    <name evidence="5" type="ORF">B9G39_00895</name>
</gene>
<keyword evidence="3" id="KW-0812">Transmembrane</keyword>
<organism evidence="5 6">
    <name type="scientific">Zooshikella ganghwensis</name>
    <dbReference type="NCBI Taxonomy" id="202772"/>
    <lineage>
        <taxon>Bacteria</taxon>
        <taxon>Pseudomonadati</taxon>
        <taxon>Pseudomonadota</taxon>
        <taxon>Gammaproteobacteria</taxon>
        <taxon>Oceanospirillales</taxon>
        <taxon>Zooshikellaceae</taxon>
        <taxon>Zooshikella</taxon>
    </lineage>
</organism>
<evidence type="ECO:0000259" key="4">
    <source>
        <dbReference type="SMART" id="SM00062"/>
    </source>
</evidence>
<feature type="domain" description="Solute-binding protein family 3/N-terminal" evidence="4">
    <location>
        <begin position="39"/>
        <end position="261"/>
    </location>
</feature>
<comment type="similarity">
    <text evidence="1">Belongs to the bacterial solute-binding protein 3 family.</text>
</comment>
<comment type="caution">
    <text evidence="5">The sequence shown here is derived from an EMBL/GenBank/DDBJ whole genome shotgun (WGS) entry which is preliminary data.</text>
</comment>
<dbReference type="AlphaFoldDB" id="A0A4P9VJY1"/>
<evidence type="ECO:0000256" key="1">
    <source>
        <dbReference type="ARBA" id="ARBA00010333"/>
    </source>
</evidence>
<dbReference type="PANTHER" id="PTHR35936">
    <property type="entry name" value="MEMBRANE-BOUND LYTIC MUREIN TRANSGLYCOSYLASE F"/>
    <property type="match status" value="1"/>
</dbReference>
<keyword evidence="6" id="KW-1185">Reference proteome</keyword>
<dbReference type="Proteomes" id="UP000257039">
    <property type="component" value="Unassembled WGS sequence"/>
</dbReference>
<reference evidence="5 6" key="1">
    <citation type="submission" date="2017-04" db="EMBL/GenBank/DDBJ databases">
        <title>Draft genome sequence of Zooshikella ganghwensis VG4 isolated from Red Sea sediments.</title>
        <authorList>
            <person name="Rehman Z."/>
            <person name="Alam I."/>
            <person name="Kamau A."/>
            <person name="Bajic V."/>
            <person name="Leiknes T."/>
        </authorList>
    </citation>
    <scope>NUCLEOTIDE SEQUENCE [LARGE SCALE GENOMIC DNA]</scope>
    <source>
        <strain evidence="5 6">VG4</strain>
    </source>
</reference>
<name>A0A4P9VJY1_9GAMM</name>
<dbReference type="InterPro" id="IPR001638">
    <property type="entry name" value="Solute-binding_3/MltF_N"/>
</dbReference>
<accession>A0A4P9VJY1</accession>